<dbReference type="GO" id="GO:0140662">
    <property type="term" value="F:ATP-dependent protein folding chaperone"/>
    <property type="evidence" value="ECO:0007669"/>
    <property type="project" value="InterPro"/>
</dbReference>
<dbReference type="EMBL" id="SEZJ01000012">
    <property type="protein sequence ID" value="RYU45508.1"/>
    <property type="molecule type" value="Genomic_DNA"/>
</dbReference>
<gene>
    <name evidence="5" type="ORF">ERW49_10370</name>
    <name evidence="4" type="ORF">ERW49_13385</name>
</gene>
<dbReference type="AlphaFoldDB" id="A0A4Q5KJQ5"/>
<dbReference type="RefSeq" id="WP_130087315.1">
    <property type="nucleotide sequence ID" value="NZ_SEZJ01000007.1"/>
</dbReference>
<dbReference type="PRINTS" id="PR00301">
    <property type="entry name" value="HEATSHOCK70"/>
</dbReference>
<dbReference type="Pfam" id="PF00012">
    <property type="entry name" value="HSP70"/>
    <property type="match status" value="1"/>
</dbReference>
<evidence type="ECO:0000313" key="4">
    <source>
        <dbReference type="EMBL" id="RYU45508.1"/>
    </source>
</evidence>
<keyword evidence="2" id="KW-0547">Nucleotide-binding</keyword>
<comment type="similarity">
    <text evidence="1">Belongs to the heat shock protein 70 family.</text>
</comment>
<reference evidence="4 6" key="1">
    <citation type="submission" date="2019-02" db="EMBL/GenBank/DDBJ databases">
        <title>Genome sequences of Aliivibrio finisterrensis strains from farmed Atlantic salmon.</title>
        <authorList>
            <person name="Bowman J.P."/>
        </authorList>
    </citation>
    <scope>NUCLEOTIDE SEQUENCE [LARGE SCALE GENOMIC DNA]</scope>
    <source>
        <strain evidence="4 6">A32</strain>
    </source>
</reference>
<dbReference type="OrthoDB" id="9766019at2"/>
<dbReference type="Proteomes" id="UP000293465">
    <property type="component" value="Unassembled WGS sequence"/>
</dbReference>
<evidence type="ECO:0000313" key="6">
    <source>
        <dbReference type="Proteomes" id="UP000293465"/>
    </source>
</evidence>
<dbReference type="InterPro" id="IPR013126">
    <property type="entry name" value="Hsp_70_fam"/>
</dbReference>
<sequence>MGKIIGIDLGTTNSCVAVLDGDTPRILENAEGERTTASVIAYTDGETLVGQPAKR</sequence>
<dbReference type="EMBL" id="SEZJ01000007">
    <property type="protein sequence ID" value="RYU46489.1"/>
    <property type="molecule type" value="Genomic_DNA"/>
</dbReference>
<feature type="non-terminal residue" evidence="4">
    <location>
        <position position="55"/>
    </location>
</feature>
<protein>
    <recommendedName>
        <fullName evidence="7">Molecular chaperone DnaK</fullName>
    </recommendedName>
</protein>
<name>A0A4Q5KJQ5_9GAMM</name>
<dbReference type="FunFam" id="3.30.420.40:FF:000028">
    <property type="entry name" value="heat shock 70 kDa protein-like"/>
    <property type="match status" value="1"/>
</dbReference>
<organism evidence="4 6">
    <name type="scientific">Aliivibrio finisterrensis</name>
    <dbReference type="NCBI Taxonomy" id="511998"/>
    <lineage>
        <taxon>Bacteria</taxon>
        <taxon>Pseudomonadati</taxon>
        <taxon>Pseudomonadota</taxon>
        <taxon>Gammaproteobacteria</taxon>
        <taxon>Vibrionales</taxon>
        <taxon>Vibrionaceae</taxon>
        <taxon>Aliivibrio</taxon>
    </lineage>
</organism>
<evidence type="ECO:0000256" key="2">
    <source>
        <dbReference type="ARBA" id="ARBA00022741"/>
    </source>
</evidence>
<comment type="caution">
    <text evidence="4">The sequence shown here is derived from an EMBL/GenBank/DDBJ whole genome shotgun (WGS) entry which is preliminary data.</text>
</comment>
<dbReference type="GO" id="GO:0005524">
    <property type="term" value="F:ATP binding"/>
    <property type="evidence" value="ECO:0007669"/>
    <property type="project" value="UniProtKB-KW"/>
</dbReference>
<dbReference type="InterPro" id="IPR018181">
    <property type="entry name" value="Heat_shock_70_CS"/>
</dbReference>
<dbReference type="InterPro" id="IPR043129">
    <property type="entry name" value="ATPase_NBD"/>
</dbReference>
<proteinExistence type="inferred from homology"/>
<dbReference type="Gene3D" id="3.30.420.40">
    <property type="match status" value="1"/>
</dbReference>
<keyword evidence="3" id="KW-0067">ATP-binding</keyword>
<evidence type="ECO:0000313" key="5">
    <source>
        <dbReference type="EMBL" id="RYU46489.1"/>
    </source>
</evidence>
<dbReference type="PROSITE" id="PS00297">
    <property type="entry name" value="HSP70_1"/>
    <property type="match status" value="1"/>
</dbReference>
<evidence type="ECO:0000256" key="3">
    <source>
        <dbReference type="ARBA" id="ARBA00022840"/>
    </source>
</evidence>
<dbReference type="GeneID" id="56276055"/>
<evidence type="ECO:0008006" key="7">
    <source>
        <dbReference type="Google" id="ProtNLM"/>
    </source>
</evidence>
<accession>A0A4Q5KJQ5</accession>
<evidence type="ECO:0000256" key="1">
    <source>
        <dbReference type="ARBA" id="ARBA00007381"/>
    </source>
</evidence>
<dbReference type="SUPFAM" id="SSF53067">
    <property type="entry name" value="Actin-like ATPase domain"/>
    <property type="match status" value="1"/>
</dbReference>